<evidence type="ECO:0000313" key="4">
    <source>
        <dbReference type="Proteomes" id="UP000327458"/>
    </source>
</evidence>
<dbReference type="PROSITE" id="PS52050">
    <property type="entry name" value="WYL"/>
    <property type="match status" value="1"/>
</dbReference>
<comment type="caution">
    <text evidence="3">The sequence shown here is derived from an EMBL/GenBank/DDBJ whole genome shotgun (WGS) entry which is preliminary data.</text>
</comment>
<name>A0A5M8IBV0_CHLPH</name>
<dbReference type="RefSeq" id="WP_151419022.1">
    <property type="nucleotide sequence ID" value="NZ_VMRG01000001.1"/>
</dbReference>
<evidence type="ECO:0000313" key="3">
    <source>
        <dbReference type="EMBL" id="KAA6231744.1"/>
    </source>
</evidence>
<evidence type="ECO:0000259" key="2">
    <source>
        <dbReference type="Pfam" id="PF25583"/>
    </source>
</evidence>
<proteinExistence type="predicted"/>
<dbReference type="AlphaFoldDB" id="A0A5M8IBV0"/>
<dbReference type="Pfam" id="PF13280">
    <property type="entry name" value="WYL"/>
    <property type="match status" value="1"/>
</dbReference>
<dbReference type="InterPro" id="IPR051534">
    <property type="entry name" value="CBASS_pafABC_assoc_protein"/>
</dbReference>
<protein>
    <submittedName>
        <fullName evidence="3">WYL domain-containing protein</fullName>
    </submittedName>
</protein>
<feature type="domain" description="WYL" evidence="1">
    <location>
        <begin position="144"/>
        <end position="211"/>
    </location>
</feature>
<dbReference type="InterPro" id="IPR026881">
    <property type="entry name" value="WYL_dom"/>
</dbReference>
<reference evidence="3 4" key="1">
    <citation type="submission" date="2019-07" db="EMBL/GenBank/DDBJ databases">
        <title>Draft genome Sequence of Chlorobium phaeovibrioides sp. strain PhvTcv-s14, from the Phylum Chlorobi.</title>
        <authorList>
            <person name="Babenko V."/>
            <person name="Boldyreva D."/>
            <person name="Kanygina A."/>
            <person name="Selezneva O."/>
            <person name="Akopiyan T."/>
            <person name="Lunina O."/>
        </authorList>
    </citation>
    <scope>NUCLEOTIDE SEQUENCE [LARGE SCALE GENOMIC DNA]</scope>
    <source>
        <strain evidence="3 4">GrTcv12</strain>
    </source>
</reference>
<dbReference type="PANTHER" id="PTHR34580:SF9">
    <property type="entry name" value="SLL5097 PROTEIN"/>
    <property type="match status" value="1"/>
</dbReference>
<organism evidence="3 4">
    <name type="scientific">Chlorobium phaeovibrioides</name>
    <dbReference type="NCBI Taxonomy" id="1094"/>
    <lineage>
        <taxon>Bacteria</taxon>
        <taxon>Pseudomonadati</taxon>
        <taxon>Chlorobiota</taxon>
        <taxon>Chlorobiia</taxon>
        <taxon>Chlorobiales</taxon>
        <taxon>Chlorobiaceae</taxon>
        <taxon>Chlorobium/Pelodictyon group</taxon>
        <taxon>Chlorobium</taxon>
    </lineage>
</organism>
<dbReference type="Proteomes" id="UP000327458">
    <property type="component" value="Unassembled WGS sequence"/>
</dbReference>
<feature type="domain" description="WCX" evidence="2">
    <location>
        <begin position="241"/>
        <end position="318"/>
    </location>
</feature>
<gene>
    <name evidence="3" type="ORF">FP507_00435</name>
</gene>
<dbReference type="InterPro" id="IPR057727">
    <property type="entry name" value="WCX_dom"/>
</dbReference>
<dbReference type="PANTHER" id="PTHR34580">
    <property type="match status" value="1"/>
</dbReference>
<dbReference type="Pfam" id="PF25583">
    <property type="entry name" value="WCX"/>
    <property type="match status" value="1"/>
</dbReference>
<evidence type="ECO:0000259" key="1">
    <source>
        <dbReference type="Pfam" id="PF13280"/>
    </source>
</evidence>
<accession>A0A5M8IBV0</accession>
<sequence length="364" mass="41468">MPQKRSVFERLQLIDAKLRSKSYPNCQTLSASLVMTPKTVQRDLNYMRFELSAPIKYDSRRRGFYYESDWTFFPNGYFNEQDTRSLLAAKSTLERYRGEPYYKEICGALDKVLSNLKGSHSGQHLLDVYSFARTPRGMPSRDCFENLERAIRGRLKVRFGYVSLRTGKASERLLDPYRLHLAEDGWYLIAIGEPNKGPRSFLLQNIRNLEVTREAYRVDPEFNIEGYIDQRFFAFIDAGEKRPVRIWFSARFSDYIQSRRWHPAQEIAANSDGSIILSMNVDADDIVACWVMQFGTGAEVLEPDGLRMLVVREAEAIAGLYGDGGQGAATQQRGVVPAEDSSKAVLDGDDMQRLKAQGAASELF</sequence>
<dbReference type="EMBL" id="VMRG01000001">
    <property type="protein sequence ID" value="KAA6231744.1"/>
    <property type="molecule type" value="Genomic_DNA"/>
</dbReference>